<evidence type="ECO:0000256" key="4">
    <source>
        <dbReference type="ARBA" id="ARBA00022559"/>
    </source>
</evidence>
<evidence type="ECO:0000256" key="3">
    <source>
        <dbReference type="ARBA" id="ARBA00001970"/>
    </source>
</evidence>
<keyword evidence="8" id="KW-0408">Iron</keyword>
<dbReference type="PANTHER" id="PTHR31356">
    <property type="entry name" value="THYLAKOID LUMENAL 29 KDA PROTEIN, CHLOROPLASTIC-RELATED"/>
    <property type="match status" value="1"/>
</dbReference>
<dbReference type="InterPro" id="IPR000823">
    <property type="entry name" value="Peroxidase_pln"/>
</dbReference>
<dbReference type="GO" id="GO:0046872">
    <property type="term" value="F:metal ion binding"/>
    <property type="evidence" value="ECO:0007669"/>
    <property type="project" value="UniProtKB-KW"/>
</dbReference>
<proteinExistence type="inferred from homology"/>
<evidence type="ECO:0000256" key="8">
    <source>
        <dbReference type="ARBA" id="ARBA00023004"/>
    </source>
</evidence>
<sequence length="330" mass="36394">MGFRWLCAYLWPSTNGRVIVKRLQEELWMRPHWCAAMTYTVAHHAMCDPRTPFGSPLVVSPEHEVTMREVLKLLRELQLDHPGTSLPDLWAAAASYAVAHLGGPLMTMSWGRLEEEFPPDPIVVMAPKVSSLTDDVRTIKRTLGGRCELAADEMVALLGHRTIGVHGGAHGARQVALMREASAEMIETNKFVVKEATPSDDEPGMGSSTPGVFDNDYFVSLEKDGWQPVVKTGGFFGLGGSGKRKAGNAGDALPEPPIDCDSPEDLRLHLSENAPCVGMQPLDVTMRKDLMLLPWIQKFAENEVRFFNAYGRAAGKVLRCGWEGWNLRDG</sequence>
<comment type="cofactor">
    <cofactor evidence="3">
        <name>heme b</name>
        <dbReference type="ChEBI" id="CHEBI:60344"/>
    </cofactor>
</comment>
<feature type="domain" description="Plant heme peroxidase family profile" evidence="10">
    <location>
        <begin position="85"/>
        <end position="330"/>
    </location>
</feature>
<keyword evidence="6" id="KW-0479">Metal-binding</keyword>
<accession>A0A7S1KY02</accession>
<dbReference type="Pfam" id="PF00141">
    <property type="entry name" value="peroxidase"/>
    <property type="match status" value="1"/>
</dbReference>
<dbReference type="PROSITE" id="PS50873">
    <property type="entry name" value="PEROXIDASE_4"/>
    <property type="match status" value="1"/>
</dbReference>
<keyword evidence="5" id="KW-0349">Heme</keyword>
<evidence type="ECO:0000256" key="7">
    <source>
        <dbReference type="ARBA" id="ARBA00023002"/>
    </source>
</evidence>
<dbReference type="GO" id="GO:0140825">
    <property type="term" value="F:lactoperoxidase activity"/>
    <property type="evidence" value="ECO:0007669"/>
    <property type="project" value="UniProtKB-EC"/>
</dbReference>
<dbReference type="InterPro" id="IPR010255">
    <property type="entry name" value="Haem_peroxidase_sf"/>
</dbReference>
<dbReference type="AlphaFoldDB" id="A0A7S1KY02"/>
<comment type="similarity">
    <text evidence="9">Belongs to the peroxidase family.</text>
</comment>
<evidence type="ECO:0000256" key="2">
    <source>
        <dbReference type="ARBA" id="ARBA00001913"/>
    </source>
</evidence>
<organism evidence="11">
    <name type="scientific">Neobodo designis</name>
    <name type="common">Flagellated protozoan</name>
    <name type="synonym">Bodo designis</name>
    <dbReference type="NCBI Taxonomy" id="312471"/>
    <lineage>
        <taxon>Eukaryota</taxon>
        <taxon>Discoba</taxon>
        <taxon>Euglenozoa</taxon>
        <taxon>Kinetoplastea</taxon>
        <taxon>Metakinetoplastina</taxon>
        <taxon>Neobodonida</taxon>
        <taxon>Neobodo</taxon>
    </lineage>
</organism>
<evidence type="ECO:0000256" key="1">
    <source>
        <dbReference type="ARBA" id="ARBA00000189"/>
    </source>
</evidence>
<evidence type="ECO:0000256" key="5">
    <source>
        <dbReference type="ARBA" id="ARBA00022617"/>
    </source>
</evidence>
<dbReference type="Gene3D" id="1.10.520.10">
    <property type="match status" value="1"/>
</dbReference>
<keyword evidence="4" id="KW-0575">Peroxidase</keyword>
<dbReference type="PANTHER" id="PTHR31356:SF36">
    <property type="entry name" value="L-ASCORBATE PEROXIDASE 3"/>
    <property type="match status" value="1"/>
</dbReference>
<dbReference type="GO" id="GO:0042744">
    <property type="term" value="P:hydrogen peroxide catabolic process"/>
    <property type="evidence" value="ECO:0007669"/>
    <property type="project" value="TreeGrafter"/>
</dbReference>
<dbReference type="PRINTS" id="PR00458">
    <property type="entry name" value="PEROXIDASE"/>
</dbReference>
<evidence type="ECO:0000256" key="9">
    <source>
        <dbReference type="RuleBase" id="RU004241"/>
    </source>
</evidence>
<dbReference type="GO" id="GO:0020037">
    <property type="term" value="F:heme binding"/>
    <property type="evidence" value="ECO:0007669"/>
    <property type="project" value="InterPro"/>
</dbReference>
<dbReference type="Gene3D" id="1.10.420.10">
    <property type="entry name" value="Peroxidase, domain 2"/>
    <property type="match status" value="1"/>
</dbReference>
<dbReference type="InterPro" id="IPR044831">
    <property type="entry name" value="Ccp1-like"/>
</dbReference>
<keyword evidence="7" id="KW-0560">Oxidoreductase</keyword>
<name>A0A7S1KY02_NEODS</name>
<dbReference type="InterPro" id="IPR002016">
    <property type="entry name" value="Haem_peroxidase"/>
</dbReference>
<comment type="catalytic activity">
    <reaction evidence="1">
        <text>2 a phenolic donor + H2O2 = 2 a phenolic radical donor + 2 H2O</text>
        <dbReference type="Rhea" id="RHEA:56136"/>
        <dbReference type="ChEBI" id="CHEBI:15377"/>
        <dbReference type="ChEBI" id="CHEBI:16240"/>
        <dbReference type="ChEBI" id="CHEBI:139520"/>
        <dbReference type="ChEBI" id="CHEBI:139521"/>
        <dbReference type="EC" id="1.11.1.7"/>
    </reaction>
</comment>
<evidence type="ECO:0000256" key="6">
    <source>
        <dbReference type="ARBA" id="ARBA00022723"/>
    </source>
</evidence>
<dbReference type="SUPFAM" id="SSF48113">
    <property type="entry name" value="Heme-dependent peroxidases"/>
    <property type="match status" value="1"/>
</dbReference>
<dbReference type="GO" id="GO:0000302">
    <property type="term" value="P:response to reactive oxygen species"/>
    <property type="evidence" value="ECO:0007669"/>
    <property type="project" value="TreeGrafter"/>
</dbReference>
<evidence type="ECO:0000313" key="11">
    <source>
        <dbReference type="EMBL" id="CAD9089099.1"/>
    </source>
</evidence>
<dbReference type="GO" id="GO:0034599">
    <property type="term" value="P:cellular response to oxidative stress"/>
    <property type="evidence" value="ECO:0007669"/>
    <property type="project" value="InterPro"/>
</dbReference>
<protein>
    <recommendedName>
        <fullName evidence="10">Plant heme peroxidase family profile domain-containing protein</fullName>
    </recommendedName>
</protein>
<evidence type="ECO:0000259" key="10">
    <source>
        <dbReference type="PROSITE" id="PS50873"/>
    </source>
</evidence>
<comment type="cofactor">
    <cofactor evidence="2">
        <name>Ca(2+)</name>
        <dbReference type="ChEBI" id="CHEBI:29108"/>
    </cofactor>
</comment>
<dbReference type="EMBL" id="HBGF01001160">
    <property type="protein sequence ID" value="CAD9089099.1"/>
    <property type="molecule type" value="Transcribed_RNA"/>
</dbReference>
<dbReference type="PRINTS" id="PR00461">
    <property type="entry name" value="PLPEROXIDASE"/>
</dbReference>
<reference evidence="11" key="1">
    <citation type="submission" date="2021-01" db="EMBL/GenBank/DDBJ databases">
        <authorList>
            <person name="Corre E."/>
            <person name="Pelletier E."/>
            <person name="Niang G."/>
            <person name="Scheremetjew M."/>
            <person name="Finn R."/>
            <person name="Kale V."/>
            <person name="Holt S."/>
            <person name="Cochrane G."/>
            <person name="Meng A."/>
            <person name="Brown T."/>
            <person name="Cohen L."/>
        </authorList>
    </citation>
    <scope>NUCLEOTIDE SEQUENCE</scope>
    <source>
        <strain evidence="11">CCAP 1951/1</strain>
    </source>
</reference>
<gene>
    <name evidence="11" type="ORF">NDES1114_LOCUS794</name>
</gene>